<keyword evidence="5 6" id="KW-0727">SH2 domain</keyword>
<feature type="compositionally biased region" description="Polar residues" evidence="7">
    <location>
        <begin position="310"/>
        <end position="328"/>
    </location>
</feature>
<evidence type="ECO:0000256" key="4">
    <source>
        <dbReference type="ARBA" id="ARBA00022490"/>
    </source>
</evidence>
<gene>
    <name evidence="11" type="primary">Rin3</name>
    <name evidence="11" type="ORF">COCCOC_R12747</name>
</gene>
<feature type="domain" description="VPS9" evidence="10">
    <location>
        <begin position="671"/>
        <end position="814"/>
    </location>
</feature>
<dbReference type="FunFam" id="1.20.1050.80:FF:000002">
    <property type="entry name" value="Ras and Rab interactor 2"/>
    <property type="match status" value="1"/>
</dbReference>
<dbReference type="GO" id="GO:0005829">
    <property type="term" value="C:cytosol"/>
    <property type="evidence" value="ECO:0007669"/>
    <property type="project" value="TreeGrafter"/>
</dbReference>
<dbReference type="InterPro" id="IPR000980">
    <property type="entry name" value="SH2"/>
</dbReference>
<feature type="compositionally biased region" description="Basic and acidic residues" evidence="7">
    <location>
        <begin position="355"/>
        <end position="373"/>
    </location>
</feature>
<proteinExistence type="inferred from homology"/>
<feature type="region of interest" description="Disordered" evidence="7">
    <location>
        <begin position="301"/>
        <end position="373"/>
    </location>
</feature>
<evidence type="ECO:0000259" key="10">
    <source>
        <dbReference type="PROSITE" id="PS51205"/>
    </source>
</evidence>
<dbReference type="SUPFAM" id="SSF109993">
    <property type="entry name" value="VPS9 domain"/>
    <property type="match status" value="1"/>
</dbReference>
<dbReference type="SUPFAM" id="SSF55550">
    <property type="entry name" value="SH2 domain"/>
    <property type="match status" value="1"/>
</dbReference>
<dbReference type="CDD" id="cd16130">
    <property type="entry name" value="RA_Rin3"/>
    <property type="match status" value="1"/>
</dbReference>
<feature type="non-terminal residue" evidence="11">
    <location>
        <position position="948"/>
    </location>
</feature>
<dbReference type="PROSITE" id="PS51205">
    <property type="entry name" value="VPS9"/>
    <property type="match status" value="1"/>
</dbReference>
<evidence type="ECO:0000259" key="8">
    <source>
        <dbReference type="PROSITE" id="PS50001"/>
    </source>
</evidence>
<organism evidence="11 12">
    <name type="scientific">Cochlearius cochlearius</name>
    <name type="common">Boat-billed heron</name>
    <dbReference type="NCBI Taxonomy" id="110676"/>
    <lineage>
        <taxon>Eukaryota</taxon>
        <taxon>Metazoa</taxon>
        <taxon>Chordata</taxon>
        <taxon>Craniata</taxon>
        <taxon>Vertebrata</taxon>
        <taxon>Euteleostomi</taxon>
        <taxon>Archelosauria</taxon>
        <taxon>Archosauria</taxon>
        <taxon>Dinosauria</taxon>
        <taxon>Saurischia</taxon>
        <taxon>Theropoda</taxon>
        <taxon>Coelurosauria</taxon>
        <taxon>Aves</taxon>
        <taxon>Neognathae</taxon>
        <taxon>Neoaves</taxon>
        <taxon>Aequornithes</taxon>
        <taxon>Pelecaniformes</taxon>
        <taxon>Ardeidae</taxon>
        <taxon>Cochlearius</taxon>
    </lineage>
</organism>
<sequence>DEGKETHLCQATALQNCLPLPGISILDKLIKTCPVWLQLNMNQERAGAILGKETAGIFLVRKEGNVNNMVLAVRLPVQNEAPGVLEYNIKEEKSILYLEGSVLVFEDVFKLVAFYCVSRDLLPFTLKLPQAILEASSFQDLEIISSLGIDFWDSSLNHRRIGEELSHPAKDSAFSTAQADSLRSTQCFASSTNHCSCEIELSIGNDRLWFVNPIFIEECSNPFPPDVPPLKSHAVSADLPPATTLTERKTHRRPPPPPPSHAPVQKSSLKILRDPMTACEENELLLQPLGRSIKEMKIEGGDNKEEAAKQSCSVSEPSAVSPKKGSQPSVPPRRRLCERTSEESCVGKPGSCETLKGERIEEKQDTSTESRDKRLLCKEAVEMPGEVPERAVSQFQETKPEPAEKKENMPEIQSNAIEKGKSPPIPPPRRKRISQVPRIPSSYQSKQRTVAETATAQALCKSSSATVAGGATCTHTKTEPGHGFKSISSAELKGSHSSLEGPGGSTTAQASASEPDSYSTSSTEDDLEMLNSSSSKKTHSMILGKAKNRLSFVSLSNVFTVFLSSDRKLQKKIVELAQDKDSYFGNLVRDYRVYSLEMMAKQSSSTEMLQEIRMMMTQLKSYLVQSTELKSLIDPASYSEEQLEVIAETALYKCVLKPLKEAIDSYLKEIHNKDGSLQQLKENQLVIQNTTTTDLGVTTSVPETVVLEKILHKFTAMHKAYSPEKKIAILLKSCKLIYDSMAQGNPGKPYGADDFLPVLMYVLARSNLPEVLLNVEYMMELMDPALQLGEGSYYLTTTYGALEHIKNYDKITVTRQLSMEVQDSIHRWERRRTLNKARASRSSVQDFISISFLEIGAQSRTLASRNDTTAEQLSQQCAEKFEVSHPKDYGLFVYVDDQWLQLDKDALPHHIKAFLLKSETKKDFHFIYKPIDHKNPSVPIVKEESDFP</sequence>
<comment type="caution">
    <text evidence="11">The sequence shown here is derived from an EMBL/GenBank/DDBJ whole genome shotgun (WGS) entry which is preliminary data.</text>
</comment>
<dbReference type="AlphaFoldDB" id="A0A7K8PE84"/>
<dbReference type="SMART" id="SM00167">
    <property type="entry name" value="VPS9"/>
    <property type="match status" value="1"/>
</dbReference>
<comment type="subcellular location">
    <subcellularLocation>
        <location evidence="1">Cytoplasm</location>
    </subcellularLocation>
</comment>
<dbReference type="InterPro" id="IPR003123">
    <property type="entry name" value="VPS9"/>
</dbReference>
<feature type="compositionally biased region" description="Basic and acidic residues" evidence="7">
    <location>
        <begin position="398"/>
        <end position="409"/>
    </location>
</feature>
<dbReference type="Gene3D" id="3.30.505.10">
    <property type="entry name" value="SH2 domain"/>
    <property type="match status" value="1"/>
</dbReference>
<dbReference type="EMBL" id="VWPP01000140">
    <property type="protein sequence ID" value="NXE77084.1"/>
    <property type="molecule type" value="Genomic_DNA"/>
</dbReference>
<dbReference type="Proteomes" id="UP000525205">
    <property type="component" value="Unassembled WGS sequence"/>
</dbReference>
<dbReference type="GO" id="GO:0007165">
    <property type="term" value="P:signal transduction"/>
    <property type="evidence" value="ECO:0007669"/>
    <property type="project" value="InterPro"/>
</dbReference>
<feature type="compositionally biased region" description="Polar residues" evidence="7">
    <location>
        <begin position="441"/>
        <end position="450"/>
    </location>
</feature>
<dbReference type="InterPro" id="IPR045046">
    <property type="entry name" value="Vps9-like"/>
</dbReference>
<name>A0A7K8PE84_COCCO</name>
<keyword evidence="3" id="KW-0343">GTPase activation</keyword>
<dbReference type="PANTHER" id="PTHR23101:SF58">
    <property type="entry name" value="RAS AND RAB INTERACTOR 3"/>
    <property type="match status" value="1"/>
</dbReference>
<feature type="region of interest" description="Disordered" evidence="7">
    <location>
        <begin position="473"/>
        <end position="534"/>
    </location>
</feature>
<dbReference type="GO" id="GO:0016192">
    <property type="term" value="P:vesicle-mediated transport"/>
    <property type="evidence" value="ECO:0007669"/>
    <property type="project" value="InterPro"/>
</dbReference>
<dbReference type="Pfam" id="PF02204">
    <property type="entry name" value="VPS9"/>
    <property type="match status" value="1"/>
</dbReference>
<dbReference type="InterPro" id="IPR036860">
    <property type="entry name" value="SH2_dom_sf"/>
</dbReference>
<dbReference type="Pfam" id="PF23268">
    <property type="entry name" value="RIN1"/>
    <property type="match status" value="1"/>
</dbReference>
<evidence type="ECO:0000313" key="11">
    <source>
        <dbReference type="EMBL" id="NXE77084.1"/>
    </source>
</evidence>
<evidence type="ECO:0000256" key="6">
    <source>
        <dbReference type="PROSITE-ProRule" id="PRU00191"/>
    </source>
</evidence>
<evidence type="ECO:0000256" key="3">
    <source>
        <dbReference type="ARBA" id="ARBA00022468"/>
    </source>
</evidence>
<dbReference type="PROSITE" id="PS50001">
    <property type="entry name" value="SH2"/>
    <property type="match status" value="1"/>
</dbReference>
<feature type="domain" description="Ras-associating" evidence="9">
    <location>
        <begin position="848"/>
        <end position="933"/>
    </location>
</feature>
<evidence type="ECO:0000256" key="5">
    <source>
        <dbReference type="ARBA" id="ARBA00022999"/>
    </source>
</evidence>
<evidence type="ECO:0000256" key="7">
    <source>
        <dbReference type="SAM" id="MobiDB-lite"/>
    </source>
</evidence>
<dbReference type="GO" id="GO:0030139">
    <property type="term" value="C:endocytic vesicle"/>
    <property type="evidence" value="ECO:0007669"/>
    <property type="project" value="TreeGrafter"/>
</dbReference>
<keyword evidence="12" id="KW-1185">Reference proteome</keyword>
<evidence type="ECO:0000313" key="12">
    <source>
        <dbReference type="Proteomes" id="UP000525205"/>
    </source>
</evidence>
<dbReference type="InterPro" id="IPR037191">
    <property type="entry name" value="VPS9_dom_sf"/>
</dbReference>
<dbReference type="GO" id="GO:0031267">
    <property type="term" value="F:small GTPase binding"/>
    <property type="evidence" value="ECO:0007669"/>
    <property type="project" value="TreeGrafter"/>
</dbReference>
<comment type="similarity">
    <text evidence="2">Belongs to the RIN (Ras interaction/interference) family.</text>
</comment>
<reference evidence="11 12" key="1">
    <citation type="submission" date="2019-09" db="EMBL/GenBank/DDBJ databases">
        <title>Bird 10,000 Genomes (B10K) Project - Family phase.</title>
        <authorList>
            <person name="Zhang G."/>
        </authorList>
    </citation>
    <scope>NUCLEOTIDE SEQUENCE [LARGE SCALE GENOMIC DNA]</scope>
    <source>
        <strain evidence="11">B10K-CU-031-03</strain>
        <tissue evidence="11">Muscle</tissue>
    </source>
</reference>
<dbReference type="PROSITE" id="PS50200">
    <property type="entry name" value="RA"/>
    <property type="match status" value="1"/>
</dbReference>
<dbReference type="GO" id="GO:0005085">
    <property type="term" value="F:guanyl-nucleotide exchange factor activity"/>
    <property type="evidence" value="ECO:0007669"/>
    <property type="project" value="InterPro"/>
</dbReference>
<dbReference type="Pfam" id="PF00788">
    <property type="entry name" value="RA"/>
    <property type="match status" value="1"/>
</dbReference>
<evidence type="ECO:0000256" key="2">
    <source>
        <dbReference type="ARBA" id="ARBA00006919"/>
    </source>
</evidence>
<dbReference type="InterPro" id="IPR000159">
    <property type="entry name" value="RA_dom"/>
</dbReference>
<accession>A0A7K8PE84</accession>
<feature type="domain" description="SH2" evidence="8">
    <location>
        <begin position="36"/>
        <end position="130"/>
    </location>
</feature>
<feature type="region of interest" description="Disordered" evidence="7">
    <location>
        <begin position="387"/>
        <end position="450"/>
    </location>
</feature>
<protein>
    <submittedName>
        <fullName evidence="11">RIN3 protein</fullName>
    </submittedName>
</protein>
<dbReference type="GO" id="GO:0005096">
    <property type="term" value="F:GTPase activator activity"/>
    <property type="evidence" value="ECO:0007669"/>
    <property type="project" value="UniProtKB-KW"/>
</dbReference>
<dbReference type="SMART" id="SM00314">
    <property type="entry name" value="RA"/>
    <property type="match status" value="1"/>
</dbReference>
<dbReference type="PANTHER" id="PTHR23101">
    <property type="entry name" value="RAB GDP/GTP EXCHANGE FACTOR"/>
    <property type="match status" value="1"/>
</dbReference>
<feature type="compositionally biased region" description="Polar residues" evidence="7">
    <location>
        <begin position="505"/>
        <end position="522"/>
    </location>
</feature>
<keyword evidence="4" id="KW-0963">Cytoplasm</keyword>
<feature type="non-terminal residue" evidence="11">
    <location>
        <position position="1"/>
    </location>
</feature>
<feature type="region of interest" description="Disordered" evidence="7">
    <location>
        <begin position="247"/>
        <end position="266"/>
    </location>
</feature>
<evidence type="ECO:0000256" key="1">
    <source>
        <dbReference type="ARBA" id="ARBA00004496"/>
    </source>
</evidence>
<evidence type="ECO:0000259" key="9">
    <source>
        <dbReference type="PROSITE" id="PS50200"/>
    </source>
</evidence>
<dbReference type="Gene3D" id="1.20.1050.80">
    <property type="entry name" value="VPS9 domain"/>
    <property type="match status" value="1"/>
</dbReference>